<dbReference type="AlphaFoldDB" id="A0AAV5RDU6"/>
<evidence type="ECO:0000313" key="4">
    <source>
        <dbReference type="Proteomes" id="UP001362899"/>
    </source>
</evidence>
<keyword evidence="1" id="KW-0653">Protein transport</keyword>
<feature type="domain" description="GPI inositol-deacylase PGAP1-like alpha/beta" evidence="2">
    <location>
        <begin position="85"/>
        <end position="139"/>
    </location>
</feature>
<organism evidence="3 4">
    <name type="scientific">Starmerella bacillaris</name>
    <name type="common">Yeast</name>
    <name type="synonym">Candida zemplinina</name>
    <dbReference type="NCBI Taxonomy" id="1247836"/>
    <lineage>
        <taxon>Eukaryota</taxon>
        <taxon>Fungi</taxon>
        <taxon>Dikarya</taxon>
        <taxon>Ascomycota</taxon>
        <taxon>Saccharomycotina</taxon>
        <taxon>Dipodascomycetes</taxon>
        <taxon>Dipodascales</taxon>
        <taxon>Trichomonascaceae</taxon>
        <taxon>Starmerella</taxon>
    </lineage>
</organism>
<keyword evidence="1" id="KW-0256">Endoplasmic reticulum</keyword>
<evidence type="ECO:0000256" key="1">
    <source>
        <dbReference type="RuleBase" id="RU365011"/>
    </source>
</evidence>
<dbReference type="EMBL" id="BTGC01000003">
    <property type="protein sequence ID" value="GMM49623.1"/>
    <property type="molecule type" value="Genomic_DNA"/>
</dbReference>
<dbReference type="InterPro" id="IPR012908">
    <property type="entry name" value="PGAP1-ab_dom-like"/>
</dbReference>
<proteinExistence type="inferred from homology"/>
<dbReference type="Gene3D" id="3.40.50.1820">
    <property type="entry name" value="alpha/beta hydrolase"/>
    <property type="match status" value="1"/>
</dbReference>
<name>A0AAV5RDU6_STABA</name>
<evidence type="ECO:0000259" key="2">
    <source>
        <dbReference type="Pfam" id="PF07819"/>
    </source>
</evidence>
<evidence type="ECO:0000313" key="3">
    <source>
        <dbReference type="EMBL" id="GMM49623.1"/>
    </source>
</evidence>
<dbReference type="PANTHER" id="PTHR11440">
    <property type="entry name" value="LECITHIN-CHOLESTEROL ACYLTRANSFERASE-RELATED"/>
    <property type="match status" value="1"/>
</dbReference>
<accession>A0AAV5RDU6</accession>
<comment type="subcellular location">
    <subcellularLocation>
        <location evidence="1">Endoplasmic reticulum membrane</location>
    </subcellularLocation>
</comment>
<sequence length="267" mass="30042">MNRIFIDDFKVLRKSYLATKFPIVLCHGLMGFDSYTLPNGKVVEYFRGIRDALGKRGAQVQVMPVPPMAIVELRAQTLYQAMLKNKVIRDAKRVNIIAHSMGGLDSRYLLKKLLKPSDPIQVASLTTLSTPHRGSPIADLFESITRYLPADLGAFYQLTTGYMKNKFNPEIDDNKDVEYFSYGARVIPSTVSPFYLSASIIEKTEGENDGMVSVESAKWGKYMGTMDNVDHADIINMNTKPQAYRNTNFSAEAMYLHIMNDLAKLGF</sequence>
<dbReference type="GO" id="GO:0005789">
    <property type="term" value="C:endoplasmic reticulum membrane"/>
    <property type="evidence" value="ECO:0007669"/>
    <property type="project" value="UniProtKB-SubCell"/>
</dbReference>
<dbReference type="EC" id="3.1.-.-" evidence="1"/>
<keyword evidence="1" id="KW-0472">Membrane</keyword>
<comment type="similarity">
    <text evidence="1">Belongs to the GPI inositol-deacylase family.</text>
</comment>
<dbReference type="Pfam" id="PF07819">
    <property type="entry name" value="PGAP1"/>
    <property type="match status" value="1"/>
</dbReference>
<keyword evidence="1" id="KW-0813">Transport</keyword>
<comment type="function">
    <text evidence="1">Involved in inositol deacylation of GPI-anchored proteins which plays important roles in the quality control and ER-associated degradation of GPI-anchored proteins.</text>
</comment>
<protein>
    <recommendedName>
        <fullName evidence="1">GPI inositol-deacylase</fullName>
        <ecNumber evidence="1">3.1.-.-</ecNumber>
    </recommendedName>
</protein>
<reference evidence="3 4" key="1">
    <citation type="journal article" date="2023" name="Elife">
        <title>Identification of key yeast species and microbe-microbe interactions impacting larval growth of Drosophila in the wild.</title>
        <authorList>
            <person name="Mure A."/>
            <person name="Sugiura Y."/>
            <person name="Maeda R."/>
            <person name="Honda K."/>
            <person name="Sakurai N."/>
            <person name="Takahashi Y."/>
            <person name="Watada M."/>
            <person name="Katoh T."/>
            <person name="Gotoh A."/>
            <person name="Gotoh Y."/>
            <person name="Taniguchi I."/>
            <person name="Nakamura K."/>
            <person name="Hayashi T."/>
            <person name="Katayama T."/>
            <person name="Uemura T."/>
            <person name="Hattori Y."/>
        </authorList>
    </citation>
    <scope>NUCLEOTIDE SEQUENCE [LARGE SCALE GENOMIC DNA]</scope>
    <source>
        <strain evidence="3 4">SB-73</strain>
    </source>
</reference>
<dbReference type="Proteomes" id="UP001362899">
    <property type="component" value="Unassembled WGS sequence"/>
</dbReference>
<dbReference type="InterPro" id="IPR029058">
    <property type="entry name" value="AB_hydrolase_fold"/>
</dbReference>
<dbReference type="GO" id="GO:0015031">
    <property type="term" value="P:protein transport"/>
    <property type="evidence" value="ECO:0007669"/>
    <property type="project" value="UniProtKB-KW"/>
</dbReference>
<keyword evidence="1" id="KW-0378">Hydrolase</keyword>
<dbReference type="GO" id="GO:0016788">
    <property type="term" value="F:hydrolase activity, acting on ester bonds"/>
    <property type="evidence" value="ECO:0007669"/>
    <property type="project" value="InterPro"/>
</dbReference>
<keyword evidence="4" id="KW-1185">Reference proteome</keyword>
<comment type="caution">
    <text evidence="3">The sequence shown here is derived from an EMBL/GenBank/DDBJ whole genome shotgun (WGS) entry which is preliminary data.</text>
</comment>
<gene>
    <name evidence="3" type="ORF">DASB73_005810</name>
</gene>
<dbReference type="SUPFAM" id="SSF53474">
    <property type="entry name" value="alpha/beta-Hydrolases"/>
    <property type="match status" value="1"/>
</dbReference>